<keyword evidence="2" id="KW-0560">Oxidoreductase</keyword>
<feature type="domain" description="FAD/NAD(P)-binding" evidence="4">
    <location>
        <begin position="7"/>
        <end position="294"/>
    </location>
</feature>
<gene>
    <name evidence="5" type="ORF">GIS00_17100</name>
</gene>
<dbReference type="GO" id="GO:0004791">
    <property type="term" value="F:thioredoxin-disulfide reductase (NADPH) activity"/>
    <property type="evidence" value="ECO:0007669"/>
    <property type="project" value="UniProtKB-EC"/>
</dbReference>
<dbReference type="PRINTS" id="PR00469">
    <property type="entry name" value="PNDRDTASEII"/>
</dbReference>
<protein>
    <submittedName>
        <fullName evidence="5">FAD-binding protein</fullName>
    </submittedName>
</protein>
<keyword evidence="6" id="KW-1185">Reference proteome</keyword>
<dbReference type="EMBL" id="WLYK01000006">
    <property type="protein sequence ID" value="MTD15653.1"/>
    <property type="molecule type" value="Genomic_DNA"/>
</dbReference>
<dbReference type="AlphaFoldDB" id="A0A7K1FQY0"/>
<dbReference type="InterPro" id="IPR036188">
    <property type="entry name" value="FAD/NAD-bd_sf"/>
</dbReference>
<dbReference type="Pfam" id="PF07992">
    <property type="entry name" value="Pyr_redox_2"/>
    <property type="match status" value="1"/>
</dbReference>
<evidence type="ECO:0000313" key="5">
    <source>
        <dbReference type="EMBL" id="MTD15653.1"/>
    </source>
</evidence>
<evidence type="ECO:0000256" key="2">
    <source>
        <dbReference type="ARBA" id="ARBA00023002"/>
    </source>
</evidence>
<comment type="caution">
    <text evidence="5">The sequence shown here is derived from an EMBL/GenBank/DDBJ whole genome shotgun (WGS) entry which is preliminary data.</text>
</comment>
<dbReference type="PANTHER" id="PTHR48105">
    <property type="entry name" value="THIOREDOXIN REDUCTASE 1-RELATED-RELATED"/>
    <property type="match status" value="1"/>
</dbReference>
<evidence type="ECO:0000256" key="1">
    <source>
        <dbReference type="ARBA" id="ARBA00022630"/>
    </source>
</evidence>
<evidence type="ECO:0000256" key="3">
    <source>
        <dbReference type="ARBA" id="ARBA00048132"/>
    </source>
</evidence>
<dbReference type="Proteomes" id="UP000460221">
    <property type="component" value="Unassembled WGS sequence"/>
</dbReference>
<dbReference type="PRINTS" id="PR00368">
    <property type="entry name" value="FADPNR"/>
</dbReference>
<sequence>MVRVTGYDVVVIGGGSAGLSGAVALARSRRSVLVVDSGDPRNRPAAGVHGYLGREDASPTDLLASGRAELESYGGVVRSGTVTSAHRADDAGFVVEIDGSAPVRARRILLTTGLVDELPEVPGLREHWGSDVVHCPYCHGWEVRDLPIGVLATGPMAVHQALMFRQLSADVVLLTHEQPLPPAEELAKLAAMNVPVIEGRVAALLDGPDGALAGVRMADGRELSRRVVAVASRMVARSAVADGLGLVAEPHPMGGWIGMQIPVDPMGRTSVPGVFAAGNVTDLQAQVVVAAGQGLKAGAMINADLIEEDVAAAAQRVAERTAV</sequence>
<evidence type="ECO:0000259" key="4">
    <source>
        <dbReference type="Pfam" id="PF07992"/>
    </source>
</evidence>
<reference evidence="5 6" key="1">
    <citation type="submission" date="2019-11" db="EMBL/GenBank/DDBJ databases">
        <authorList>
            <person name="Jiang L.-Q."/>
        </authorList>
    </citation>
    <scope>NUCLEOTIDE SEQUENCE [LARGE SCALE GENOMIC DNA]</scope>
    <source>
        <strain evidence="5 6">YIM 132087</strain>
    </source>
</reference>
<dbReference type="SUPFAM" id="SSF51905">
    <property type="entry name" value="FAD/NAD(P)-binding domain"/>
    <property type="match status" value="1"/>
</dbReference>
<evidence type="ECO:0000313" key="6">
    <source>
        <dbReference type="Proteomes" id="UP000460221"/>
    </source>
</evidence>
<accession>A0A7K1FQY0</accession>
<organism evidence="5 6">
    <name type="scientific">Nakamurella alba</name>
    <dbReference type="NCBI Taxonomy" id="2665158"/>
    <lineage>
        <taxon>Bacteria</taxon>
        <taxon>Bacillati</taxon>
        <taxon>Actinomycetota</taxon>
        <taxon>Actinomycetes</taxon>
        <taxon>Nakamurellales</taxon>
        <taxon>Nakamurellaceae</taxon>
        <taxon>Nakamurella</taxon>
    </lineage>
</organism>
<comment type="catalytic activity">
    <reaction evidence="3">
        <text>[thioredoxin]-dithiol + NADP(+) = [thioredoxin]-disulfide + NADPH + H(+)</text>
        <dbReference type="Rhea" id="RHEA:20345"/>
        <dbReference type="Rhea" id="RHEA-COMP:10698"/>
        <dbReference type="Rhea" id="RHEA-COMP:10700"/>
        <dbReference type="ChEBI" id="CHEBI:15378"/>
        <dbReference type="ChEBI" id="CHEBI:29950"/>
        <dbReference type="ChEBI" id="CHEBI:50058"/>
        <dbReference type="ChEBI" id="CHEBI:57783"/>
        <dbReference type="ChEBI" id="CHEBI:58349"/>
        <dbReference type="EC" id="1.8.1.9"/>
    </reaction>
</comment>
<proteinExistence type="predicted"/>
<dbReference type="InterPro" id="IPR023753">
    <property type="entry name" value="FAD/NAD-binding_dom"/>
</dbReference>
<dbReference type="InterPro" id="IPR050097">
    <property type="entry name" value="Ferredoxin-NADP_redctase_2"/>
</dbReference>
<keyword evidence="1" id="KW-0285">Flavoprotein</keyword>
<name>A0A7K1FQY0_9ACTN</name>
<dbReference type="Gene3D" id="3.50.50.60">
    <property type="entry name" value="FAD/NAD(P)-binding domain"/>
    <property type="match status" value="2"/>
</dbReference>